<evidence type="ECO:0000256" key="15">
    <source>
        <dbReference type="ARBA" id="ARBA00023128"/>
    </source>
</evidence>
<dbReference type="InterPro" id="IPR001750">
    <property type="entry name" value="ND/Mrp_TM"/>
</dbReference>
<evidence type="ECO:0000313" key="20">
    <source>
        <dbReference type="EMBL" id="UGS80269.1"/>
    </source>
</evidence>
<keyword evidence="6" id="KW-0813">Transport</keyword>
<evidence type="ECO:0000256" key="6">
    <source>
        <dbReference type="ARBA" id="ARBA00022448"/>
    </source>
</evidence>
<accession>A0A8K1ZFG9</accession>
<feature type="domain" description="NADH:quinone oxidoreductase/Mrp antiporter transmembrane" evidence="19">
    <location>
        <begin position="23"/>
        <end position="282"/>
    </location>
</feature>
<evidence type="ECO:0000256" key="4">
    <source>
        <dbReference type="ARBA" id="ARBA00012944"/>
    </source>
</evidence>
<dbReference type="InterPro" id="IPR050175">
    <property type="entry name" value="Complex_I_Subunit_2"/>
</dbReference>
<evidence type="ECO:0000256" key="3">
    <source>
        <dbReference type="ARBA" id="ARBA00007012"/>
    </source>
</evidence>
<keyword evidence="12 18" id="KW-1133">Transmembrane helix</keyword>
<dbReference type="PANTHER" id="PTHR46552:SF1">
    <property type="entry name" value="NADH-UBIQUINONE OXIDOREDUCTASE CHAIN 2"/>
    <property type="match status" value="1"/>
</dbReference>
<dbReference type="PANTHER" id="PTHR46552">
    <property type="entry name" value="NADH-UBIQUINONE OXIDOREDUCTASE CHAIN 2"/>
    <property type="match status" value="1"/>
</dbReference>
<evidence type="ECO:0000256" key="10">
    <source>
        <dbReference type="ARBA" id="ARBA00022967"/>
    </source>
</evidence>
<evidence type="ECO:0000256" key="2">
    <source>
        <dbReference type="ARBA" id="ARBA00004448"/>
    </source>
</evidence>
<keyword evidence="10 18" id="KW-1278">Translocase</keyword>
<feature type="transmembrane region" description="Helical" evidence="18">
    <location>
        <begin position="150"/>
        <end position="169"/>
    </location>
</feature>
<feature type="transmembrane region" description="Helical" evidence="18">
    <location>
        <begin position="59"/>
        <end position="76"/>
    </location>
</feature>
<feature type="transmembrane region" description="Helical" evidence="18">
    <location>
        <begin position="7"/>
        <end position="23"/>
    </location>
</feature>
<feature type="transmembrane region" description="Helical" evidence="18">
    <location>
        <begin position="271"/>
        <end position="291"/>
    </location>
</feature>
<comment type="similarity">
    <text evidence="3 18">Belongs to the complex I subunit 2 family.</text>
</comment>
<dbReference type="AlphaFoldDB" id="A0A8K1ZFG9"/>
<dbReference type="EMBL" id="MZ274190">
    <property type="protein sequence ID" value="UGS80269.1"/>
    <property type="molecule type" value="Genomic_DNA"/>
</dbReference>
<keyword evidence="11 18" id="KW-0249">Electron transport</keyword>
<reference evidence="20" key="1">
    <citation type="submission" date="2021-05" db="EMBL/GenBank/DDBJ databases">
        <title>Mitochondrial genomes within bark lice (Insecta: Psocodea: Psocomorpha) reveal novel gene rearrangements containing phylogenetic signal.</title>
        <authorList>
            <person name="Saenz Manchola O.F."/>
            <person name="Virrueta Herrera S."/>
            <person name="D'alessio L.M."/>
            <person name="Yoshizawa K."/>
            <person name="Garcia Aldrete A.N."/>
            <person name="Johnson K.P."/>
        </authorList>
    </citation>
    <scope>NUCLEOTIDE SEQUENCE</scope>
</reference>
<geneLocation type="mitochondrion" evidence="20"/>
<evidence type="ECO:0000256" key="9">
    <source>
        <dbReference type="ARBA" id="ARBA00022792"/>
    </source>
</evidence>
<evidence type="ECO:0000256" key="18">
    <source>
        <dbReference type="RuleBase" id="RU003403"/>
    </source>
</evidence>
<keyword evidence="13 18" id="KW-0520">NAD</keyword>
<sequence>MFNNLNILFLFMTITSTIISISSSNWLGVWIGLEINMLSFIPLIILPKNILSNESAIKYFLVQASSSALFLTSILYNSFNSISLTNMYLNTTMMFLMIIPLMIKIAAAPFHQWFINIMPGLSWSMCYAVSTWQKITPLFVLNYFFMKNNILLILFVTLSSIIGALGGLTQTFLKKIIAYSSVNHLGWLMASILISKKMMIMYLLFYMMTNAFVMFILSLNNITQFIQINTKILFISFTICMMSLGGLPPFVGFMPKLILIKMLLQNELLSISLMLVFTTLVTLFFYLRLTFSIMSLSSTSQKWMCFKYTNKNILIYSLMIILSTVGLVTTNLFLF</sequence>
<dbReference type="Pfam" id="PF00361">
    <property type="entry name" value="Proton_antipo_M"/>
    <property type="match status" value="1"/>
</dbReference>
<dbReference type="InterPro" id="IPR003917">
    <property type="entry name" value="NADH_UbQ_OxRdtase_chain2"/>
</dbReference>
<dbReference type="PRINTS" id="PR01436">
    <property type="entry name" value="NADHDHGNASE2"/>
</dbReference>
<comment type="function">
    <text evidence="18">Core subunit of the mitochondrial membrane respiratory chain NADH dehydrogenase (Complex I) which catalyzes electron transfer from NADH through the respiratory chain, using ubiquinone as an electron acceptor. Essential for the catalytic activity and assembly of complex I.</text>
</comment>
<keyword evidence="9 18" id="KW-0999">Mitochondrion inner membrane</keyword>
<dbReference type="EC" id="7.1.1.2" evidence="4 18"/>
<keyword evidence="8 18" id="KW-0812">Transmembrane</keyword>
<comment type="function">
    <text evidence="1">Core subunit of the mitochondrial membrane respiratory chain NADH dehydrogenase (Complex I) that is believed to belong to the minimal assembly required for catalysis. Complex I functions in the transfer of electrons from NADH to the respiratory chain. The immediate electron acceptor for the enzyme is believed to be ubiquinone.</text>
</comment>
<evidence type="ECO:0000256" key="5">
    <source>
        <dbReference type="ARBA" id="ARBA00021008"/>
    </source>
</evidence>
<keyword evidence="16 18" id="KW-0472">Membrane</keyword>
<comment type="catalytic activity">
    <reaction evidence="17 18">
        <text>a ubiquinone + NADH + 5 H(+)(in) = a ubiquinol + NAD(+) + 4 H(+)(out)</text>
        <dbReference type="Rhea" id="RHEA:29091"/>
        <dbReference type="Rhea" id="RHEA-COMP:9565"/>
        <dbReference type="Rhea" id="RHEA-COMP:9566"/>
        <dbReference type="ChEBI" id="CHEBI:15378"/>
        <dbReference type="ChEBI" id="CHEBI:16389"/>
        <dbReference type="ChEBI" id="CHEBI:17976"/>
        <dbReference type="ChEBI" id="CHEBI:57540"/>
        <dbReference type="ChEBI" id="CHEBI:57945"/>
        <dbReference type="EC" id="7.1.1.2"/>
    </reaction>
</comment>
<gene>
    <name evidence="20" type="primary">ND2</name>
</gene>
<name>A0A8K1ZFG9_9NEOP</name>
<evidence type="ECO:0000256" key="11">
    <source>
        <dbReference type="ARBA" id="ARBA00022982"/>
    </source>
</evidence>
<evidence type="ECO:0000256" key="13">
    <source>
        <dbReference type="ARBA" id="ARBA00023027"/>
    </source>
</evidence>
<dbReference type="GO" id="GO:0005743">
    <property type="term" value="C:mitochondrial inner membrane"/>
    <property type="evidence" value="ECO:0007669"/>
    <property type="project" value="UniProtKB-SubCell"/>
</dbReference>
<organism evidence="20">
    <name type="scientific">Notolachesilla sp. GRA1sp1LA</name>
    <dbReference type="NCBI Taxonomy" id="2597028"/>
    <lineage>
        <taxon>Eukaryota</taxon>
        <taxon>Metazoa</taxon>
        <taxon>Ecdysozoa</taxon>
        <taxon>Arthropoda</taxon>
        <taxon>Hexapoda</taxon>
        <taxon>Insecta</taxon>
        <taxon>Pterygota</taxon>
        <taxon>Neoptera</taxon>
        <taxon>Paraneoptera</taxon>
        <taxon>Psocodea</taxon>
        <taxon>Psocomorpha</taxon>
        <taxon>Homilopsocidea</taxon>
        <taxon>Lachesilloidea</taxon>
        <taxon>Lachesillidae</taxon>
        <taxon>Notolachesilla</taxon>
    </lineage>
</organism>
<feature type="transmembrane region" description="Helical" evidence="18">
    <location>
        <begin position="200"/>
        <end position="220"/>
    </location>
</feature>
<dbReference type="GO" id="GO:0008137">
    <property type="term" value="F:NADH dehydrogenase (ubiquinone) activity"/>
    <property type="evidence" value="ECO:0007669"/>
    <property type="project" value="UniProtKB-EC"/>
</dbReference>
<keyword evidence="15 18" id="KW-0496">Mitochondrion</keyword>
<evidence type="ECO:0000256" key="12">
    <source>
        <dbReference type="ARBA" id="ARBA00022989"/>
    </source>
</evidence>
<feature type="transmembrane region" description="Helical" evidence="18">
    <location>
        <begin position="232"/>
        <end position="251"/>
    </location>
</feature>
<keyword evidence="7 18" id="KW-0679">Respiratory chain</keyword>
<evidence type="ECO:0000256" key="16">
    <source>
        <dbReference type="ARBA" id="ARBA00023136"/>
    </source>
</evidence>
<evidence type="ECO:0000259" key="19">
    <source>
        <dbReference type="Pfam" id="PF00361"/>
    </source>
</evidence>
<feature type="transmembrane region" description="Helical" evidence="18">
    <location>
        <begin position="312"/>
        <end position="334"/>
    </location>
</feature>
<evidence type="ECO:0000256" key="1">
    <source>
        <dbReference type="ARBA" id="ARBA00003257"/>
    </source>
</evidence>
<protein>
    <recommendedName>
        <fullName evidence="5 18">NADH-ubiquinone oxidoreductase chain 2</fullName>
        <ecNumber evidence="4 18">7.1.1.2</ecNumber>
    </recommendedName>
</protein>
<proteinExistence type="inferred from homology"/>
<comment type="subcellular location">
    <subcellularLocation>
        <location evidence="2 18">Mitochondrion inner membrane</location>
        <topology evidence="2 18">Multi-pass membrane protein</topology>
    </subcellularLocation>
</comment>
<evidence type="ECO:0000256" key="17">
    <source>
        <dbReference type="ARBA" id="ARBA00049551"/>
    </source>
</evidence>
<feature type="transmembrane region" description="Helical" evidence="18">
    <location>
        <begin position="88"/>
        <end position="106"/>
    </location>
</feature>
<keyword evidence="14 18" id="KW-0830">Ubiquinone</keyword>
<evidence type="ECO:0000256" key="14">
    <source>
        <dbReference type="ARBA" id="ARBA00023075"/>
    </source>
</evidence>
<evidence type="ECO:0000256" key="7">
    <source>
        <dbReference type="ARBA" id="ARBA00022660"/>
    </source>
</evidence>
<dbReference type="GO" id="GO:0006120">
    <property type="term" value="P:mitochondrial electron transport, NADH to ubiquinone"/>
    <property type="evidence" value="ECO:0007669"/>
    <property type="project" value="InterPro"/>
</dbReference>
<evidence type="ECO:0000256" key="8">
    <source>
        <dbReference type="ARBA" id="ARBA00022692"/>
    </source>
</evidence>